<evidence type="ECO:0000313" key="3">
    <source>
        <dbReference type="EMBL" id="MBO0950662.1"/>
    </source>
</evidence>
<feature type="chain" id="PRO_5047053155" description="Outer membrane protein beta-barrel domain-containing protein" evidence="2">
    <location>
        <begin position="28"/>
        <end position="338"/>
    </location>
</feature>
<dbReference type="Proteomes" id="UP000664628">
    <property type="component" value="Unassembled WGS sequence"/>
</dbReference>
<dbReference type="RefSeq" id="WP_207330619.1">
    <property type="nucleotide sequence ID" value="NZ_JAFMYW010000006.1"/>
</dbReference>
<feature type="region of interest" description="Disordered" evidence="1">
    <location>
        <begin position="100"/>
        <end position="125"/>
    </location>
</feature>
<protein>
    <recommendedName>
        <fullName evidence="5">Outer membrane protein beta-barrel domain-containing protein</fullName>
    </recommendedName>
</protein>
<dbReference type="EMBL" id="JAFMYW010000006">
    <property type="protein sequence ID" value="MBO0950662.1"/>
    <property type="molecule type" value="Genomic_DNA"/>
</dbReference>
<feature type="region of interest" description="Disordered" evidence="1">
    <location>
        <begin position="46"/>
        <end position="67"/>
    </location>
</feature>
<reference evidence="3 4" key="1">
    <citation type="submission" date="2021-03" db="EMBL/GenBank/DDBJ databases">
        <title>Fibrella sp. HMF5405 genome sequencing and assembly.</title>
        <authorList>
            <person name="Kang H."/>
            <person name="Kim H."/>
            <person name="Bae S."/>
            <person name="Joh K."/>
        </authorList>
    </citation>
    <scope>NUCLEOTIDE SEQUENCE [LARGE SCALE GENOMIC DNA]</scope>
    <source>
        <strain evidence="3 4">HMF5405</strain>
    </source>
</reference>
<evidence type="ECO:0000256" key="2">
    <source>
        <dbReference type="SAM" id="SignalP"/>
    </source>
</evidence>
<evidence type="ECO:0008006" key="5">
    <source>
        <dbReference type="Google" id="ProtNLM"/>
    </source>
</evidence>
<gene>
    <name evidence="3" type="ORF">J2I46_18860</name>
</gene>
<comment type="caution">
    <text evidence="3">The sequence shown here is derived from an EMBL/GenBank/DDBJ whole genome shotgun (WGS) entry which is preliminary data.</text>
</comment>
<evidence type="ECO:0000313" key="4">
    <source>
        <dbReference type="Proteomes" id="UP000664628"/>
    </source>
</evidence>
<organism evidence="3 4">
    <name type="scientific">Fibrella forsythiae</name>
    <dbReference type="NCBI Taxonomy" id="2817061"/>
    <lineage>
        <taxon>Bacteria</taxon>
        <taxon>Pseudomonadati</taxon>
        <taxon>Bacteroidota</taxon>
        <taxon>Cytophagia</taxon>
        <taxon>Cytophagales</taxon>
        <taxon>Spirosomataceae</taxon>
        <taxon>Fibrella</taxon>
    </lineage>
</organism>
<keyword evidence="2" id="KW-0732">Signal</keyword>
<accession>A0ABS3JKX2</accession>
<sequence>MKKQVRAITLVAFSMGASLLCANTAIAQRYDDNRVDDRRRVDDQYDRRDDRRDDRLSDRERELRDRERQLRDRERELRRDDRRDDRRGDDVDARLDSRRDFRSRQLSDPRYDNDYRDRNSGRQYGIEDLSKAYDEGFDDGQKSSEKQAKQEHRENYKNFTLGIYGGANSTRFQGETIDANGNATGLAGRLGYQLGFFVRGGGRFYGQIGAEYLTSSSEFYRAGDGSTVKDITSNVDQKYLHVPAYVGVKLAQSERGVSGIRLQVGAEFATPLGGNNSVLNLQRSDFNDATLNGLANIGFDAGPLFLDFVYHHGFQNVLRDNTSNSQRRILGVNLGFKF</sequence>
<proteinExistence type="predicted"/>
<keyword evidence="4" id="KW-1185">Reference proteome</keyword>
<evidence type="ECO:0000256" key="1">
    <source>
        <dbReference type="SAM" id="MobiDB-lite"/>
    </source>
</evidence>
<name>A0ABS3JKX2_9BACT</name>
<feature type="signal peptide" evidence="2">
    <location>
        <begin position="1"/>
        <end position="27"/>
    </location>
</feature>
<feature type="compositionally biased region" description="Basic and acidic residues" evidence="1">
    <location>
        <begin position="100"/>
        <end position="120"/>
    </location>
</feature>